<feature type="transmembrane region" description="Helical" evidence="6">
    <location>
        <begin position="188"/>
        <end position="207"/>
    </location>
</feature>
<dbReference type="PANTHER" id="PTHR23112:SF0">
    <property type="entry name" value="TRANSMEMBRANE PROTEIN 116"/>
    <property type="match status" value="1"/>
</dbReference>
<dbReference type="EMBL" id="JAGRRH010000003">
    <property type="protein sequence ID" value="KAG7371772.1"/>
    <property type="molecule type" value="Genomic_DNA"/>
</dbReference>
<reference evidence="7" key="1">
    <citation type="journal article" date="2021" name="Sci. Rep.">
        <title>Diploid genomic architecture of Nitzschia inconspicua, an elite biomass production diatom.</title>
        <authorList>
            <person name="Oliver A."/>
            <person name="Podell S."/>
            <person name="Pinowska A."/>
            <person name="Traller J.C."/>
            <person name="Smith S.R."/>
            <person name="McClure R."/>
            <person name="Beliaev A."/>
            <person name="Bohutskyi P."/>
            <person name="Hill E.A."/>
            <person name="Rabines A."/>
            <person name="Zheng H."/>
            <person name="Allen L.Z."/>
            <person name="Kuo A."/>
            <person name="Grigoriev I.V."/>
            <person name="Allen A.E."/>
            <person name="Hazlebeck D."/>
            <person name="Allen E.E."/>
        </authorList>
    </citation>
    <scope>NUCLEOTIDE SEQUENCE</scope>
    <source>
        <strain evidence="7">Hildebrandi</strain>
    </source>
</reference>
<comment type="caution">
    <text evidence="7">The sequence shown here is derived from an EMBL/GenBank/DDBJ whole genome shotgun (WGS) entry which is preliminary data.</text>
</comment>
<feature type="compositionally biased region" description="Polar residues" evidence="5">
    <location>
        <begin position="359"/>
        <end position="372"/>
    </location>
</feature>
<feature type="compositionally biased region" description="Basic and acidic residues" evidence="5">
    <location>
        <begin position="310"/>
        <end position="327"/>
    </location>
</feature>
<keyword evidence="8" id="KW-1185">Reference proteome</keyword>
<organism evidence="7 8">
    <name type="scientific">Nitzschia inconspicua</name>
    <dbReference type="NCBI Taxonomy" id="303405"/>
    <lineage>
        <taxon>Eukaryota</taxon>
        <taxon>Sar</taxon>
        <taxon>Stramenopiles</taxon>
        <taxon>Ochrophyta</taxon>
        <taxon>Bacillariophyta</taxon>
        <taxon>Bacillariophyceae</taxon>
        <taxon>Bacillariophycidae</taxon>
        <taxon>Bacillariales</taxon>
        <taxon>Bacillariaceae</taxon>
        <taxon>Nitzschia</taxon>
    </lineage>
</organism>
<dbReference type="GO" id="GO:0004930">
    <property type="term" value="F:G protein-coupled receptor activity"/>
    <property type="evidence" value="ECO:0007669"/>
    <property type="project" value="TreeGrafter"/>
</dbReference>
<proteinExistence type="predicted"/>
<evidence type="ECO:0000256" key="6">
    <source>
        <dbReference type="SAM" id="Phobius"/>
    </source>
</evidence>
<evidence type="ECO:0000313" key="7">
    <source>
        <dbReference type="EMBL" id="KAG7371772.1"/>
    </source>
</evidence>
<keyword evidence="2 6" id="KW-0812">Transmembrane</keyword>
<feature type="transmembrane region" description="Helical" evidence="6">
    <location>
        <begin position="261"/>
        <end position="283"/>
    </location>
</feature>
<keyword evidence="3 6" id="KW-1133">Transmembrane helix</keyword>
<evidence type="ECO:0000256" key="3">
    <source>
        <dbReference type="ARBA" id="ARBA00022989"/>
    </source>
</evidence>
<evidence type="ECO:0000256" key="1">
    <source>
        <dbReference type="ARBA" id="ARBA00004141"/>
    </source>
</evidence>
<evidence type="ECO:0000313" key="8">
    <source>
        <dbReference type="Proteomes" id="UP000693970"/>
    </source>
</evidence>
<dbReference type="OrthoDB" id="48865at2759"/>
<gene>
    <name evidence="7" type="ORF">IV203_017914</name>
</gene>
<evidence type="ECO:0000256" key="2">
    <source>
        <dbReference type="ARBA" id="ARBA00022692"/>
    </source>
</evidence>
<keyword evidence="4 6" id="KW-0472">Membrane</keyword>
<dbReference type="PANTHER" id="PTHR23112">
    <property type="entry name" value="G PROTEIN-COUPLED RECEPTOR 157-RELATED"/>
    <property type="match status" value="1"/>
</dbReference>
<comment type="subcellular location">
    <subcellularLocation>
        <location evidence="1">Membrane</location>
        <topology evidence="1">Multi-pass membrane protein</topology>
    </subcellularLocation>
</comment>
<protein>
    <recommendedName>
        <fullName evidence="9">G-protein coupled receptors family 2 profile 2 domain-containing protein</fullName>
    </recommendedName>
</protein>
<evidence type="ECO:0000256" key="5">
    <source>
        <dbReference type="SAM" id="MobiDB-lite"/>
    </source>
</evidence>
<reference evidence="7" key="2">
    <citation type="submission" date="2021-04" db="EMBL/GenBank/DDBJ databases">
        <authorList>
            <person name="Podell S."/>
        </authorList>
    </citation>
    <scope>NUCLEOTIDE SEQUENCE</scope>
    <source>
        <strain evidence="7">Hildebrandi</strain>
    </source>
</reference>
<dbReference type="Proteomes" id="UP000693970">
    <property type="component" value="Unassembled WGS sequence"/>
</dbReference>
<evidence type="ECO:0000256" key="4">
    <source>
        <dbReference type="ARBA" id="ARBA00023136"/>
    </source>
</evidence>
<feature type="transmembrane region" description="Helical" evidence="6">
    <location>
        <begin position="146"/>
        <end position="167"/>
    </location>
</feature>
<evidence type="ECO:0008006" key="9">
    <source>
        <dbReference type="Google" id="ProtNLM"/>
    </source>
</evidence>
<dbReference type="GO" id="GO:0007189">
    <property type="term" value="P:adenylate cyclase-activating G protein-coupled receptor signaling pathway"/>
    <property type="evidence" value="ECO:0007669"/>
    <property type="project" value="TreeGrafter"/>
</dbReference>
<sequence>MSWTPTQQAAIAIAPKVSGMLSIIGSCCIIYDIVCFQLRRQDGVPTVITSPQTPPQKTSCCSILSFCSNISCARINNSISKSTSKFTSILATSTSHHRIILGMSISDCIISCAHFFSSWPIPADADSEFSIYGNIGNTMTCSAQGFFIQLGIMVPLYNSLLVLYFVLTIRRGWTEADFQKYAGPIGHTLIWIFGLGTAVAGLFLNLYNNANLWCWIASYPQDCVQTFQPPVDESDYLFDAIDGSTKEPCDRGDNSFIYRFAFWYGPLWLMFPWVVLGMTLVYLHVLKQDKKMESYLIDYTEKVTDMHEKAKQMEAQHRRMSKHAEESRPDEDDDTSLPAEPSMTDLSTGDISERERMDSSQSHPNSTTVHDQAIQTCNELKRTARVRSNAVALQGIFYMLAFLASYTFSTVVRSMQLAEKQPHWSLFFMFALLKPLQGLMNGFVYFRPRFFPVPKNRQNISTPMSA</sequence>
<feature type="region of interest" description="Disordered" evidence="5">
    <location>
        <begin position="310"/>
        <end position="372"/>
    </location>
</feature>
<name>A0A9K3Q545_9STRA</name>
<dbReference type="GO" id="GO:0005886">
    <property type="term" value="C:plasma membrane"/>
    <property type="evidence" value="ECO:0007669"/>
    <property type="project" value="TreeGrafter"/>
</dbReference>
<feature type="transmembrane region" description="Helical" evidence="6">
    <location>
        <begin position="391"/>
        <end position="412"/>
    </location>
</feature>
<accession>A0A9K3Q545</accession>
<feature type="transmembrane region" description="Helical" evidence="6">
    <location>
        <begin position="424"/>
        <end position="446"/>
    </location>
</feature>
<dbReference type="AlphaFoldDB" id="A0A9K3Q545"/>